<keyword evidence="7" id="KW-0472">Membrane</keyword>
<dbReference type="PROSITE" id="PS51421">
    <property type="entry name" value="RAS"/>
    <property type="match status" value="1"/>
</dbReference>
<sequence>MSTLREHIVVVLGSCGVGKSALTIQLVQRYFIEDYDPTIEDTYKKHMKVDDVTVMLDILDTAGQQAFISMRDQYLDKGDGFLLVYSITSRSSFEEVVSLRDHVLRVKDASSAPIVIVGNKCDLTNQRQVETDEGKKLAESFGVPHFETSARDRTNVVESFTELVREIWKLSGSSDKQSNQGWCPLL</sequence>
<dbReference type="Proteomes" id="UP000265618">
    <property type="component" value="Unassembled WGS sequence"/>
</dbReference>
<evidence type="ECO:0000256" key="2">
    <source>
        <dbReference type="ARBA" id="ARBA00008344"/>
    </source>
</evidence>
<dbReference type="PANTHER" id="PTHR24070">
    <property type="entry name" value="RAS, DI-RAS, AND RHEB FAMILY MEMBERS OF SMALL GTPASE SUPERFAMILY"/>
    <property type="match status" value="1"/>
</dbReference>
<dbReference type="EMBL" id="BDIP01000987">
    <property type="protein sequence ID" value="GIQ83280.1"/>
    <property type="molecule type" value="Genomic_DNA"/>
</dbReference>
<reference evidence="10" key="1">
    <citation type="submission" date="2016-10" db="EMBL/GenBank/DDBJ databases">
        <authorList>
            <person name="Tanifuji G."/>
            <person name="Kume K."/>
            <person name="Nakayama T."/>
            <person name="Takabayashi S."/>
            <person name="Hashimoto T."/>
        </authorList>
    </citation>
    <scope>NUCLEOTIDE SEQUENCE</scope>
    <source>
        <strain evidence="10">NY0173</strain>
    </source>
</reference>
<reference evidence="10 12" key="2">
    <citation type="journal article" date="2018" name="PLoS ONE">
        <title>The draft genome of Kipferlia bialata reveals reductive genome evolution in fornicate parasites.</title>
        <authorList>
            <person name="Tanifuji G."/>
            <person name="Takabayashi S."/>
            <person name="Kume K."/>
            <person name="Takagi M."/>
            <person name="Nakayama T."/>
            <person name="Kamikawa R."/>
            <person name="Inagaki Y."/>
            <person name="Hashimoto T."/>
        </authorList>
    </citation>
    <scope>NUCLEOTIDE SEQUENCE [LARGE SCALE GENOMIC DNA]</scope>
    <source>
        <strain evidence="10">NY0173</strain>
    </source>
</reference>
<keyword evidence="8" id="KW-0449">Lipoprotein</keyword>
<evidence type="ECO:0000256" key="6">
    <source>
        <dbReference type="ARBA" id="ARBA00023134"/>
    </source>
</evidence>
<dbReference type="AlphaFoldDB" id="A0A9K3GFE7"/>
<dbReference type="PROSITE" id="PS51420">
    <property type="entry name" value="RHO"/>
    <property type="match status" value="1"/>
</dbReference>
<dbReference type="GO" id="GO:0005525">
    <property type="term" value="F:GTP binding"/>
    <property type="evidence" value="ECO:0007669"/>
    <property type="project" value="UniProtKB-KW"/>
</dbReference>
<keyword evidence="6" id="KW-0342">GTP-binding</keyword>
<evidence type="ECO:0000313" key="11">
    <source>
        <dbReference type="EMBL" id="GIQ83280.1"/>
    </source>
</evidence>
<keyword evidence="12" id="KW-1185">Reference proteome</keyword>
<keyword evidence="4" id="KW-0488">Methylation</keyword>
<evidence type="ECO:0000256" key="9">
    <source>
        <dbReference type="ARBA" id="ARBA00023289"/>
    </source>
</evidence>
<dbReference type="GO" id="GO:0003924">
    <property type="term" value="F:GTPase activity"/>
    <property type="evidence" value="ECO:0007669"/>
    <property type="project" value="InterPro"/>
</dbReference>
<dbReference type="SUPFAM" id="SSF52540">
    <property type="entry name" value="P-loop containing nucleoside triphosphate hydrolases"/>
    <property type="match status" value="1"/>
</dbReference>
<keyword evidence="3" id="KW-1003">Cell membrane</keyword>
<dbReference type="InterPro" id="IPR020849">
    <property type="entry name" value="Small_GTPase_Ras-type"/>
</dbReference>
<evidence type="ECO:0000256" key="1">
    <source>
        <dbReference type="ARBA" id="ARBA00004193"/>
    </source>
</evidence>
<keyword evidence="5" id="KW-0547">Nucleotide-binding</keyword>
<evidence type="ECO:0000256" key="7">
    <source>
        <dbReference type="ARBA" id="ARBA00023136"/>
    </source>
</evidence>
<evidence type="ECO:0000256" key="8">
    <source>
        <dbReference type="ARBA" id="ARBA00023288"/>
    </source>
</evidence>
<dbReference type="GO" id="GO:0005886">
    <property type="term" value="C:plasma membrane"/>
    <property type="evidence" value="ECO:0007669"/>
    <property type="project" value="UniProtKB-SubCell"/>
</dbReference>
<dbReference type="NCBIfam" id="TIGR00231">
    <property type="entry name" value="small_GTP"/>
    <property type="match status" value="1"/>
</dbReference>
<evidence type="ECO:0000256" key="3">
    <source>
        <dbReference type="ARBA" id="ARBA00022475"/>
    </source>
</evidence>
<dbReference type="InterPro" id="IPR005225">
    <property type="entry name" value="Small_GTP-bd"/>
</dbReference>
<dbReference type="InterPro" id="IPR027417">
    <property type="entry name" value="P-loop_NTPase"/>
</dbReference>
<accession>A0A9K3GFE7</accession>
<organism evidence="10 12">
    <name type="scientific">Kipferlia bialata</name>
    <dbReference type="NCBI Taxonomy" id="797122"/>
    <lineage>
        <taxon>Eukaryota</taxon>
        <taxon>Metamonada</taxon>
        <taxon>Carpediemonas-like organisms</taxon>
        <taxon>Kipferlia</taxon>
    </lineage>
</organism>
<name>A0A9K3GFE7_9EUKA</name>
<dbReference type="GO" id="GO:0007165">
    <property type="term" value="P:signal transduction"/>
    <property type="evidence" value="ECO:0007669"/>
    <property type="project" value="InterPro"/>
</dbReference>
<gene>
    <name evidence="10" type="ORF">KIPB_001695</name>
    <name evidence="11" type="ORF">KIPB_004576</name>
</gene>
<dbReference type="Pfam" id="PF00071">
    <property type="entry name" value="Ras"/>
    <property type="match status" value="1"/>
</dbReference>
<keyword evidence="9" id="KW-0636">Prenylation</keyword>
<dbReference type="PRINTS" id="PR00449">
    <property type="entry name" value="RASTRNSFRMNG"/>
</dbReference>
<comment type="similarity">
    <text evidence="2">Belongs to the small GTPase superfamily. Ras family.</text>
</comment>
<dbReference type="EMBL" id="BDIP01000250">
    <property type="protein sequence ID" value="GIQ80832.1"/>
    <property type="molecule type" value="Genomic_DNA"/>
</dbReference>
<evidence type="ECO:0000313" key="10">
    <source>
        <dbReference type="EMBL" id="GIQ80832.1"/>
    </source>
</evidence>
<proteinExistence type="inferred from homology"/>
<dbReference type="SMART" id="SM00174">
    <property type="entry name" value="RHO"/>
    <property type="match status" value="1"/>
</dbReference>
<dbReference type="CDD" id="cd00876">
    <property type="entry name" value="Ras"/>
    <property type="match status" value="1"/>
</dbReference>
<evidence type="ECO:0000313" key="12">
    <source>
        <dbReference type="Proteomes" id="UP000265618"/>
    </source>
</evidence>
<dbReference type="SMART" id="SM00175">
    <property type="entry name" value="RAB"/>
    <property type="match status" value="1"/>
</dbReference>
<comment type="caution">
    <text evidence="10">The sequence shown here is derived from an EMBL/GenBank/DDBJ whole genome shotgun (WGS) entry which is preliminary data.</text>
</comment>
<comment type="subcellular location">
    <subcellularLocation>
        <location evidence="1">Cell membrane</location>
        <topology evidence="1">Lipid-anchor</topology>
    </subcellularLocation>
</comment>
<protein>
    <submittedName>
        <fullName evidence="10">Small GTPase superfamily, Rho type</fullName>
    </submittedName>
</protein>
<dbReference type="FunFam" id="3.40.50.300:FF:000080">
    <property type="entry name" value="Ras-like GTPase Ras1"/>
    <property type="match status" value="1"/>
</dbReference>
<evidence type="ECO:0000256" key="5">
    <source>
        <dbReference type="ARBA" id="ARBA00022741"/>
    </source>
</evidence>
<dbReference type="Gene3D" id="3.40.50.300">
    <property type="entry name" value="P-loop containing nucleotide triphosphate hydrolases"/>
    <property type="match status" value="1"/>
</dbReference>
<dbReference type="SMART" id="SM00173">
    <property type="entry name" value="RAS"/>
    <property type="match status" value="1"/>
</dbReference>
<evidence type="ECO:0000256" key="4">
    <source>
        <dbReference type="ARBA" id="ARBA00022481"/>
    </source>
</evidence>
<dbReference type="PROSITE" id="PS51419">
    <property type="entry name" value="RAB"/>
    <property type="match status" value="1"/>
</dbReference>
<dbReference type="InterPro" id="IPR001806">
    <property type="entry name" value="Small_GTPase"/>
</dbReference>
<dbReference type="OrthoDB" id="5976022at2759"/>